<dbReference type="InParanoid" id="A0A4S2N0B2"/>
<evidence type="ECO:0000313" key="3">
    <source>
        <dbReference type="EMBL" id="TGZ82437.1"/>
    </source>
</evidence>
<sequence length="245" mass="27486">MQAYHKSVKAKAIKKGKASTLKARQDKLSKRNPFRLASRIEELKLSDRPHDQKLVAELEKELAAVKKAREAAGIKDDWDREKRRQEQRMGKGEEQRSRRERRGRGNEGEKVEESDSGESTCSSVRDIPLPPGPLPPLPGEEPPKQDVKTTYESAPVMRDLRKEAAAFVPTAVKRKLAEQQQTQDKKPKPETGDHSENGGHAKATTSSGAGQTFTPALKVNAAPEVDDEELRRFQAEVEEVQDDYR</sequence>
<dbReference type="EMBL" id="ML220115">
    <property type="protein sequence ID" value="TGZ82437.1"/>
    <property type="molecule type" value="Genomic_DNA"/>
</dbReference>
<organism evidence="3 4">
    <name type="scientific">Ascodesmis nigricans</name>
    <dbReference type="NCBI Taxonomy" id="341454"/>
    <lineage>
        <taxon>Eukaryota</taxon>
        <taxon>Fungi</taxon>
        <taxon>Dikarya</taxon>
        <taxon>Ascomycota</taxon>
        <taxon>Pezizomycotina</taxon>
        <taxon>Pezizomycetes</taxon>
        <taxon>Pezizales</taxon>
        <taxon>Ascodesmidaceae</taxon>
        <taxon>Ascodesmis</taxon>
    </lineage>
</organism>
<feature type="domain" description="Wbp11/ELF5/Saf1 N-terminal" evidence="2">
    <location>
        <begin position="1"/>
        <end position="67"/>
    </location>
</feature>
<feature type="region of interest" description="Disordered" evidence="1">
    <location>
        <begin position="1"/>
        <end position="32"/>
    </location>
</feature>
<evidence type="ECO:0000259" key="2">
    <source>
        <dbReference type="Pfam" id="PF09429"/>
    </source>
</evidence>
<keyword evidence="4" id="KW-1185">Reference proteome</keyword>
<dbReference type="Pfam" id="PF09429">
    <property type="entry name" value="Wbp11"/>
    <property type="match status" value="1"/>
</dbReference>
<gene>
    <name evidence="3" type="ORF">EX30DRAFT_185437</name>
</gene>
<feature type="compositionally biased region" description="Basic residues" evidence="1">
    <location>
        <begin position="1"/>
        <end position="17"/>
    </location>
</feature>
<feature type="region of interest" description="Disordered" evidence="1">
    <location>
        <begin position="67"/>
        <end position="156"/>
    </location>
</feature>
<dbReference type="InterPro" id="IPR019007">
    <property type="entry name" value="Wbp11/ELF5/Saf1_N"/>
</dbReference>
<feature type="compositionally biased region" description="Basic and acidic residues" evidence="1">
    <location>
        <begin position="67"/>
        <end position="113"/>
    </location>
</feature>
<dbReference type="GO" id="GO:0006396">
    <property type="term" value="P:RNA processing"/>
    <property type="evidence" value="ECO:0007669"/>
    <property type="project" value="InterPro"/>
</dbReference>
<dbReference type="Proteomes" id="UP000298138">
    <property type="component" value="Unassembled WGS sequence"/>
</dbReference>
<accession>A0A4S2N0B2</accession>
<dbReference type="STRING" id="341454.A0A4S2N0B2"/>
<name>A0A4S2N0B2_9PEZI</name>
<feature type="compositionally biased region" description="Acidic residues" evidence="1">
    <location>
        <begin position="236"/>
        <end position="245"/>
    </location>
</feature>
<feature type="compositionally biased region" description="Pro residues" evidence="1">
    <location>
        <begin position="128"/>
        <end position="140"/>
    </location>
</feature>
<dbReference type="OrthoDB" id="5597581at2759"/>
<reference evidence="3 4" key="1">
    <citation type="submission" date="2019-04" db="EMBL/GenBank/DDBJ databases">
        <title>Comparative genomics and transcriptomics to analyze fruiting body development in filamentous ascomycetes.</title>
        <authorList>
            <consortium name="DOE Joint Genome Institute"/>
            <person name="Lutkenhaus R."/>
            <person name="Traeger S."/>
            <person name="Breuer J."/>
            <person name="Kuo A."/>
            <person name="Lipzen A."/>
            <person name="Pangilinan J."/>
            <person name="Dilworth D."/>
            <person name="Sandor L."/>
            <person name="Poggeler S."/>
            <person name="Barry K."/>
            <person name="Grigoriev I.V."/>
            <person name="Nowrousian M."/>
        </authorList>
    </citation>
    <scope>NUCLEOTIDE SEQUENCE [LARGE SCALE GENOMIC DNA]</scope>
    <source>
        <strain evidence="3 4">CBS 389.68</strain>
    </source>
</reference>
<feature type="compositionally biased region" description="Basic and acidic residues" evidence="1">
    <location>
        <begin position="183"/>
        <end position="199"/>
    </location>
</feature>
<dbReference type="AlphaFoldDB" id="A0A4S2N0B2"/>
<protein>
    <recommendedName>
        <fullName evidence="2">Wbp11/ELF5/Saf1 N-terminal domain-containing protein</fullName>
    </recommendedName>
</protein>
<feature type="compositionally biased region" description="Polar residues" evidence="1">
    <location>
        <begin position="203"/>
        <end position="214"/>
    </location>
</feature>
<feature type="region of interest" description="Disordered" evidence="1">
    <location>
        <begin position="171"/>
        <end position="245"/>
    </location>
</feature>
<evidence type="ECO:0000313" key="4">
    <source>
        <dbReference type="Proteomes" id="UP000298138"/>
    </source>
</evidence>
<proteinExistence type="predicted"/>
<evidence type="ECO:0000256" key="1">
    <source>
        <dbReference type="SAM" id="MobiDB-lite"/>
    </source>
</evidence>